<reference evidence="1" key="1">
    <citation type="submission" date="2018-11" db="EMBL/GenBank/DDBJ databases">
        <authorList>
            <consortium name="Pathogen Informatics"/>
        </authorList>
    </citation>
    <scope>NUCLEOTIDE SEQUENCE</scope>
</reference>
<comment type="caution">
    <text evidence="1">The sequence shown here is derived from an EMBL/GenBank/DDBJ whole genome shotgun (WGS) entry which is preliminary data.</text>
</comment>
<sequence>MRPRFVARPNQPGILTYQGLDSLAPASGRNARFVSPEPLLLDAKHISSPQDFGTSGAGTISPLESVRGRQVGGLLRKSSLVLDEPPMSSNKQVLFLAIRLFYPLNCLHL</sequence>
<dbReference type="AlphaFoldDB" id="A0A3S5AZ16"/>
<proteinExistence type="predicted"/>
<evidence type="ECO:0000313" key="2">
    <source>
        <dbReference type="Proteomes" id="UP000784294"/>
    </source>
</evidence>
<evidence type="ECO:0000313" key="1">
    <source>
        <dbReference type="EMBL" id="VEL32098.1"/>
    </source>
</evidence>
<keyword evidence="2" id="KW-1185">Reference proteome</keyword>
<organism evidence="1 2">
    <name type="scientific">Protopolystoma xenopodis</name>
    <dbReference type="NCBI Taxonomy" id="117903"/>
    <lineage>
        <taxon>Eukaryota</taxon>
        <taxon>Metazoa</taxon>
        <taxon>Spiralia</taxon>
        <taxon>Lophotrochozoa</taxon>
        <taxon>Platyhelminthes</taxon>
        <taxon>Monogenea</taxon>
        <taxon>Polyopisthocotylea</taxon>
        <taxon>Polystomatidea</taxon>
        <taxon>Polystomatidae</taxon>
        <taxon>Protopolystoma</taxon>
    </lineage>
</organism>
<accession>A0A3S5AZ16</accession>
<protein>
    <submittedName>
        <fullName evidence="1">Uncharacterized protein</fullName>
    </submittedName>
</protein>
<dbReference type="EMBL" id="CAAALY010130150">
    <property type="protein sequence ID" value="VEL32098.1"/>
    <property type="molecule type" value="Genomic_DNA"/>
</dbReference>
<dbReference type="Proteomes" id="UP000784294">
    <property type="component" value="Unassembled WGS sequence"/>
</dbReference>
<name>A0A3S5AZ16_9PLAT</name>
<gene>
    <name evidence="1" type="ORF">PXEA_LOCUS25538</name>
</gene>